<organism evidence="1 2">
    <name type="scientific">Diphasiastrum complanatum</name>
    <name type="common">Issler's clubmoss</name>
    <name type="synonym">Lycopodium complanatum</name>
    <dbReference type="NCBI Taxonomy" id="34168"/>
    <lineage>
        <taxon>Eukaryota</taxon>
        <taxon>Viridiplantae</taxon>
        <taxon>Streptophyta</taxon>
        <taxon>Embryophyta</taxon>
        <taxon>Tracheophyta</taxon>
        <taxon>Lycopodiopsida</taxon>
        <taxon>Lycopodiales</taxon>
        <taxon>Lycopodiaceae</taxon>
        <taxon>Lycopodioideae</taxon>
        <taxon>Diphasiastrum</taxon>
    </lineage>
</organism>
<sequence length="666" mass="74397">MHHAEDVVREFLLFRGFTHTLRTFDAELASDHVQGLQVDRIMDLFFTVYIPRFEADKMVNLLAFLNQTFFSPADLEYQSTVRKLDASLKKYYIVYALQKGRPDRIIQFFEHYGDSLLQNGEDWHSWFAIPYVRNPSTDPRFQIYFSKEWLDTLKVSLHNFLCEVFESIRLPALLKLVSKKLEIRALKHNLEQLRLECSHLQAALQCKDDEILHLKRSLPLSEIPQAQAVEVSDPFSGPSKSDNEALFTVPLSTPGDSSMLENKAASTPPASSADLSMSVKKQHLTEANLVPKTQSRYKDETGKKLQANVDAGLTMSSDIGGSKDYEYSDFDYFEVNVESQETFSGHTSPITRCRFSSTGKNIASASVDGTIRIWASDATASTSRNATIYCGAEILSLEWENRSNRLLLIGTAEHSIKAWNVDAKRVVCDLCTDTTYPRVLDICCSPTDPIFVSAASSDGHRLEGVEGLGYGTLHVWNMRTWKVMNVLPLGEDPPLVTSVCFNHNGKIIAAAATDGMIRLFDMNGCLPITGWPAHDGCGVSCVRFGHNETSIFSLGSDGKVLEWSLHNQGQILQSQDASRFCLSGQGKLPRHEMALGGHGRSLLLTSNLSSSPLYFFDRKSRVYRTLEHSGPITSVDWHPVMPLYLTGSVDHSVRVTKLLHAVNDGL</sequence>
<name>A0ACC2E4K1_DIPCM</name>
<comment type="caution">
    <text evidence="1">The sequence shown here is derived from an EMBL/GenBank/DDBJ whole genome shotgun (WGS) entry which is preliminary data.</text>
</comment>
<dbReference type="EMBL" id="CM055094">
    <property type="protein sequence ID" value="KAJ7561479.1"/>
    <property type="molecule type" value="Genomic_DNA"/>
</dbReference>
<dbReference type="Proteomes" id="UP001162992">
    <property type="component" value="Chromosome 3"/>
</dbReference>
<accession>A0ACC2E4K1</accession>
<gene>
    <name evidence="1" type="ORF">O6H91_03G030300</name>
</gene>
<keyword evidence="2" id="KW-1185">Reference proteome</keyword>
<evidence type="ECO:0000313" key="2">
    <source>
        <dbReference type="Proteomes" id="UP001162992"/>
    </source>
</evidence>
<protein>
    <submittedName>
        <fullName evidence="1">Uncharacterized protein</fullName>
    </submittedName>
</protein>
<proteinExistence type="predicted"/>
<reference evidence="2" key="1">
    <citation type="journal article" date="2024" name="Proc. Natl. Acad. Sci. U.S.A.">
        <title>Extraordinary preservation of gene collinearity over three hundred million years revealed in homosporous lycophytes.</title>
        <authorList>
            <person name="Li C."/>
            <person name="Wickell D."/>
            <person name="Kuo L.Y."/>
            <person name="Chen X."/>
            <person name="Nie B."/>
            <person name="Liao X."/>
            <person name="Peng D."/>
            <person name="Ji J."/>
            <person name="Jenkins J."/>
            <person name="Williams M."/>
            <person name="Shu S."/>
            <person name="Plott C."/>
            <person name="Barry K."/>
            <person name="Rajasekar S."/>
            <person name="Grimwood J."/>
            <person name="Han X."/>
            <person name="Sun S."/>
            <person name="Hou Z."/>
            <person name="He W."/>
            <person name="Dai G."/>
            <person name="Sun C."/>
            <person name="Schmutz J."/>
            <person name="Leebens-Mack J.H."/>
            <person name="Li F.W."/>
            <person name="Wang L."/>
        </authorList>
    </citation>
    <scope>NUCLEOTIDE SEQUENCE [LARGE SCALE GENOMIC DNA]</scope>
    <source>
        <strain evidence="2">cv. PW_Plant_1</strain>
    </source>
</reference>
<evidence type="ECO:0000313" key="1">
    <source>
        <dbReference type="EMBL" id="KAJ7561479.1"/>
    </source>
</evidence>